<evidence type="ECO:0000313" key="13">
    <source>
        <dbReference type="Proteomes" id="UP001177140"/>
    </source>
</evidence>
<evidence type="ECO:0000256" key="1">
    <source>
        <dbReference type="ARBA" id="ARBA00004141"/>
    </source>
</evidence>
<evidence type="ECO:0000256" key="10">
    <source>
        <dbReference type="SAM" id="Phobius"/>
    </source>
</evidence>
<evidence type="ECO:0000256" key="6">
    <source>
        <dbReference type="ARBA" id="ARBA00022840"/>
    </source>
</evidence>
<keyword evidence="5" id="KW-0547">Nucleotide-binding</keyword>
<dbReference type="PROSITE" id="PS50929">
    <property type="entry name" value="ABC_TM1F"/>
    <property type="match status" value="1"/>
</dbReference>
<dbReference type="GO" id="GO:0015421">
    <property type="term" value="F:ABC-type oligopeptide transporter activity"/>
    <property type="evidence" value="ECO:0007669"/>
    <property type="project" value="TreeGrafter"/>
</dbReference>
<dbReference type="CDD" id="cd18578">
    <property type="entry name" value="ABC_6TM_Pgp_ABCB1_D2_like"/>
    <property type="match status" value="1"/>
</dbReference>
<dbReference type="GO" id="GO:0005524">
    <property type="term" value="F:ATP binding"/>
    <property type="evidence" value="ECO:0007669"/>
    <property type="project" value="UniProtKB-KW"/>
</dbReference>
<keyword evidence="7 10" id="KW-1133">Transmembrane helix</keyword>
<evidence type="ECO:0000256" key="4">
    <source>
        <dbReference type="ARBA" id="ARBA00022692"/>
    </source>
</evidence>
<comment type="caution">
    <text evidence="12">The sequence shown here is derived from an EMBL/GenBank/DDBJ whole genome shotgun (WGS) entry which is preliminary data.</text>
</comment>
<feature type="transmembrane region" description="Helical" evidence="10">
    <location>
        <begin position="243"/>
        <end position="262"/>
    </location>
</feature>
<dbReference type="InterPro" id="IPR036640">
    <property type="entry name" value="ABC1_TM_sf"/>
</dbReference>
<protein>
    <recommendedName>
        <fullName evidence="11">ABC transmembrane type-1 domain-containing protein</fullName>
    </recommendedName>
</protein>
<evidence type="ECO:0000256" key="2">
    <source>
        <dbReference type="ARBA" id="ARBA00007577"/>
    </source>
</evidence>
<feature type="compositionally biased region" description="Low complexity" evidence="9">
    <location>
        <begin position="32"/>
        <end position="47"/>
    </location>
</feature>
<feature type="non-terminal residue" evidence="12">
    <location>
        <position position="1"/>
    </location>
</feature>
<dbReference type="GO" id="GO:0090374">
    <property type="term" value="P:oligopeptide export from mitochondrion"/>
    <property type="evidence" value="ECO:0007669"/>
    <property type="project" value="TreeGrafter"/>
</dbReference>
<keyword evidence="13" id="KW-1185">Reference proteome</keyword>
<dbReference type="GO" id="GO:0005886">
    <property type="term" value="C:plasma membrane"/>
    <property type="evidence" value="ECO:0007669"/>
    <property type="project" value="UniProtKB-ARBA"/>
</dbReference>
<dbReference type="GO" id="GO:0005743">
    <property type="term" value="C:mitochondrial inner membrane"/>
    <property type="evidence" value="ECO:0007669"/>
    <property type="project" value="TreeGrafter"/>
</dbReference>
<comment type="subcellular location">
    <subcellularLocation>
        <location evidence="1">Membrane</location>
        <topology evidence="1">Multi-pass membrane protein</topology>
    </subcellularLocation>
</comment>
<evidence type="ECO:0000256" key="5">
    <source>
        <dbReference type="ARBA" id="ARBA00022741"/>
    </source>
</evidence>
<dbReference type="AlphaFoldDB" id="A0AA41V5K2"/>
<sequence length="452" mass="48919">MEVAPTSHLDDAVMLNSDAAKYMSRSSSRRPSIGLSRSQRSSTSRHSLSISFGFPAQVNNAEGTEYINEEGDESNNEIKVVQNNYSIRRLAYMNKPEIPVLFFGIIAAAIHGAIFPVFGLLLSSAIKMFYEPAHELHKDSVHWALIFVGLGGVAFISIPFQQYFFGIAGGKLIQRIRSMCYAKVMHQEISWFDDPANSSGAIGARLSTDASNVRSLVGDTLALVVQNIATVTAGLIIAFTANWLLTLIVLVLAPFMGLQAFFQMRSVKGFSGDAKVMYEEASQVANDAVGSIRTVASFCAEKKVMDIYQEKCKGPMKAGVKTGVVSGAGLGFSSAVLYCINALLFYVGAQLIKHDRATFGQVFKVFFALVMAAMGVSQTSALAPDSNKAKDSAASIFKILDSKPKIDSSSDKGIAPEIMKGDIELQNVSFTYSTRPDVQIFRDLCLSIPSGK</sequence>
<dbReference type="InterPro" id="IPR039421">
    <property type="entry name" value="Type_1_exporter"/>
</dbReference>
<evidence type="ECO:0000259" key="11">
    <source>
        <dbReference type="PROSITE" id="PS50929"/>
    </source>
</evidence>
<evidence type="ECO:0000256" key="7">
    <source>
        <dbReference type="ARBA" id="ARBA00022989"/>
    </source>
</evidence>
<dbReference type="GO" id="GO:0010329">
    <property type="term" value="F:auxin efflux transmembrane transporter activity"/>
    <property type="evidence" value="ECO:0007669"/>
    <property type="project" value="UniProtKB-ARBA"/>
</dbReference>
<dbReference type="FunFam" id="1.20.1560.10:FF:000009">
    <property type="entry name" value="ABC transporter B family member 1"/>
    <property type="match status" value="1"/>
</dbReference>
<feature type="domain" description="ABC transmembrane type-1" evidence="11">
    <location>
        <begin position="102"/>
        <end position="388"/>
    </location>
</feature>
<organism evidence="12 13">
    <name type="scientific">Papaver nudicaule</name>
    <name type="common">Iceland poppy</name>
    <dbReference type="NCBI Taxonomy" id="74823"/>
    <lineage>
        <taxon>Eukaryota</taxon>
        <taxon>Viridiplantae</taxon>
        <taxon>Streptophyta</taxon>
        <taxon>Embryophyta</taxon>
        <taxon>Tracheophyta</taxon>
        <taxon>Spermatophyta</taxon>
        <taxon>Magnoliopsida</taxon>
        <taxon>Ranunculales</taxon>
        <taxon>Papaveraceae</taxon>
        <taxon>Papaveroideae</taxon>
        <taxon>Papaver</taxon>
    </lineage>
</organism>
<evidence type="ECO:0000256" key="3">
    <source>
        <dbReference type="ARBA" id="ARBA00022448"/>
    </source>
</evidence>
<dbReference type="InterPro" id="IPR011527">
    <property type="entry name" value="ABC1_TM_dom"/>
</dbReference>
<evidence type="ECO:0000256" key="9">
    <source>
        <dbReference type="SAM" id="MobiDB-lite"/>
    </source>
</evidence>
<comment type="similarity">
    <text evidence="2">Belongs to the ABC transporter superfamily. ABCB family. Multidrug resistance exporter (TC 3.A.1.201) subfamily.</text>
</comment>
<gene>
    <name evidence="12" type="ORF">MKW94_006272</name>
</gene>
<feature type="transmembrane region" description="Helical" evidence="10">
    <location>
        <begin position="141"/>
        <end position="165"/>
    </location>
</feature>
<dbReference type="InterPro" id="IPR027417">
    <property type="entry name" value="P-loop_NTPase"/>
</dbReference>
<feature type="region of interest" description="Disordered" evidence="9">
    <location>
        <begin position="23"/>
        <end position="47"/>
    </location>
</feature>
<evidence type="ECO:0000313" key="12">
    <source>
        <dbReference type="EMBL" id="MCL7031581.1"/>
    </source>
</evidence>
<feature type="transmembrane region" description="Helical" evidence="10">
    <location>
        <begin position="361"/>
        <end position="383"/>
    </location>
</feature>
<dbReference type="PANTHER" id="PTHR43394:SF18">
    <property type="entry name" value="ABC TRANSPORTER B FAMILY MEMBER 11-LIKE"/>
    <property type="match status" value="1"/>
</dbReference>
<dbReference type="Gene3D" id="1.20.1560.10">
    <property type="entry name" value="ABC transporter type 1, transmembrane domain"/>
    <property type="match status" value="2"/>
</dbReference>
<proteinExistence type="inferred from homology"/>
<keyword evidence="6" id="KW-0067">ATP-binding</keyword>
<evidence type="ECO:0000256" key="8">
    <source>
        <dbReference type="ARBA" id="ARBA00023136"/>
    </source>
</evidence>
<dbReference type="Gene3D" id="3.40.50.300">
    <property type="entry name" value="P-loop containing nucleotide triphosphate hydrolases"/>
    <property type="match status" value="1"/>
</dbReference>
<dbReference type="Pfam" id="PF00664">
    <property type="entry name" value="ABC_membrane"/>
    <property type="match status" value="1"/>
</dbReference>
<reference evidence="12" key="1">
    <citation type="submission" date="2022-03" db="EMBL/GenBank/DDBJ databases">
        <title>A functionally conserved STORR gene fusion in Papaver species that diverged 16.8 million years ago.</title>
        <authorList>
            <person name="Catania T."/>
        </authorList>
    </citation>
    <scope>NUCLEOTIDE SEQUENCE</scope>
    <source>
        <strain evidence="12">S-191538</strain>
    </source>
</reference>
<keyword evidence="8 10" id="KW-0472">Membrane</keyword>
<dbReference type="Proteomes" id="UP001177140">
    <property type="component" value="Unassembled WGS sequence"/>
</dbReference>
<keyword evidence="4 10" id="KW-0812">Transmembrane</keyword>
<dbReference type="EMBL" id="JAJJMA010113698">
    <property type="protein sequence ID" value="MCL7031581.1"/>
    <property type="molecule type" value="Genomic_DNA"/>
</dbReference>
<feature type="transmembrane region" description="Helical" evidence="10">
    <location>
        <begin position="323"/>
        <end position="349"/>
    </location>
</feature>
<dbReference type="PANTHER" id="PTHR43394">
    <property type="entry name" value="ATP-DEPENDENT PERMEASE MDL1, MITOCHONDRIAL"/>
    <property type="match status" value="1"/>
</dbReference>
<name>A0AA41V5K2_PAPNU</name>
<dbReference type="SUPFAM" id="SSF90123">
    <property type="entry name" value="ABC transporter transmembrane region"/>
    <property type="match status" value="1"/>
</dbReference>
<keyword evidence="3" id="KW-0813">Transport</keyword>
<feature type="transmembrane region" description="Helical" evidence="10">
    <location>
        <begin position="98"/>
        <end position="121"/>
    </location>
</feature>
<accession>A0AA41V5K2</accession>